<keyword evidence="2" id="KW-0813">Transport</keyword>
<feature type="domain" description="SMP-LTD" evidence="7">
    <location>
        <begin position="1"/>
        <end position="121"/>
    </location>
</feature>
<dbReference type="Gene3D" id="2.60.40.150">
    <property type="entry name" value="C2 domain"/>
    <property type="match status" value="1"/>
</dbReference>
<dbReference type="PANTHER" id="PTHR10774:SF149">
    <property type="entry name" value="SYNAPTOTAGMIN-5"/>
    <property type="match status" value="1"/>
</dbReference>
<evidence type="ECO:0000256" key="5">
    <source>
        <dbReference type="ARBA" id="ARBA00023136"/>
    </source>
</evidence>
<evidence type="ECO:0000256" key="3">
    <source>
        <dbReference type="ARBA" id="ARBA00023055"/>
    </source>
</evidence>
<evidence type="ECO:0000256" key="1">
    <source>
        <dbReference type="ARBA" id="ARBA00004370"/>
    </source>
</evidence>
<dbReference type="STRING" id="74649.A0A2P6P5B1"/>
<dbReference type="InterPro" id="IPR035892">
    <property type="entry name" value="C2_domain_sf"/>
</dbReference>
<dbReference type="AlphaFoldDB" id="A0A2P6P5B1"/>
<dbReference type="GO" id="GO:0005783">
    <property type="term" value="C:endoplasmic reticulum"/>
    <property type="evidence" value="ECO:0007669"/>
    <property type="project" value="TreeGrafter"/>
</dbReference>
<comment type="subcellular location">
    <subcellularLocation>
        <location evidence="1">Membrane</location>
    </subcellularLocation>
</comment>
<dbReference type="GO" id="GO:0008289">
    <property type="term" value="F:lipid binding"/>
    <property type="evidence" value="ECO:0007669"/>
    <property type="project" value="UniProtKB-KW"/>
</dbReference>
<keyword evidence="3" id="KW-0445">Lipid transport</keyword>
<sequence>MTCGLQTFATITLELEMQWDGNPSIILAINTLLGVSLPVQVKDIGFTGVFRLIFKPLVDQYPCFGAVSFSLREKKNLDFKLKVVGGDISAIPGLQDQLEGTISDSIEDSITWPVRKVITILLGDYSDLELKTVGILEVKLVIWSYYHLELLYVSYSMDNGFVNPFTPNFSMNALEKILKSGANGIDATENEKEASQKKKEVIIRGFLSITVISAKDLPPVDLMGKADLYVVITLKKSETRNKTRVVNESLNPVWNQTFDFVVEDGLHDMLILEVYDHDTFGKDYMGRCISAPDQF</sequence>
<dbReference type="PROSITE" id="PS51847">
    <property type="entry name" value="SMP"/>
    <property type="match status" value="1"/>
</dbReference>
<dbReference type="PRINTS" id="PR00360">
    <property type="entry name" value="C2DOMAIN"/>
</dbReference>
<dbReference type="FunFam" id="2.60.40.150:FF:000100">
    <property type="entry name" value="Extended synaptotagmin-2"/>
    <property type="match status" value="1"/>
</dbReference>
<dbReference type="SUPFAM" id="SSF49562">
    <property type="entry name" value="C2 domain (Calcium/lipid-binding domain, CaLB)"/>
    <property type="match status" value="1"/>
</dbReference>
<protein>
    <submittedName>
        <fullName evidence="8">Putative C2 domain-containing protein</fullName>
    </submittedName>
</protein>
<evidence type="ECO:0000256" key="2">
    <source>
        <dbReference type="ARBA" id="ARBA00022448"/>
    </source>
</evidence>
<dbReference type="EMBL" id="PDCK01000045">
    <property type="protein sequence ID" value="PRQ17092.1"/>
    <property type="molecule type" value="Genomic_DNA"/>
</dbReference>
<dbReference type="SMART" id="SM00239">
    <property type="entry name" value="C2"/>
    <property type="match status" value="1"/>
</dbReference>
<feature type="domain" description="C2" evidence="6">
    <location>
        <begin position="188"/>
        <end position="295"/>
    </location>
</feature>
<dbReference type="InterPro" id="IPR000008">
    <property type="entry name" value="C2_dom"/>
</dbReference>
<dbReference type="PANTHER" id="PTHR10774">
    <property type="entry name" value="EXTENDED SYNAPTOTAGMIN-RELATED"/>
    <property type="match status" value="1"/>
</dbReference>
<keyword evidence="4" id="KW-0446">Lipid-binding</keyword>
<keyword evidence="9" id="KW-1185">Reference proteome</keyword>
<dbReference type="GO" id="GO:0016020">
    <property type="term" value="C:membrane"/>
    <property type="evidence" value="ECO:0007669"/>
    <property type="project" value="UniProtKB-SubCell"/>
</dbReference>
<dbReference type="Pfam" id="PF00168">
    <property type="entry name" value="C2"/>
    <property type="match status" value="1"/>
</dbReference>
<dbReference type="Proteomes" id="UP000238479">
    <property type="component" value="Chromosome 7"/>
</dbReference>
<evidence type="ECO:0000313" key="8">
    <source>
        <dbReference type="EMBL" id="PRQ17092.1"/>
    </source>
</evidence>
<organism evidence="8 9">
    <name type="scientific">Rosa chinensis</name>
    <name type="common">China rose</name>
    <dbReference type="NCBI Taxonomy" id="74649"/>
    <lineage>
        <taxon>Eukaryota</taxon>
        <taxon>Viridiplantae</taxon>
        <taxon>Streptophyta</taxon>
        <taxon>Embryophyta</taxon>
        <taxon>Tracheophyta</taxon>
        <taxon>Spermatophyta</taxon>
        <taxon>Magnoliopsida</taxon>
        <taxon>eudicotyledons</taxon>
        <taxon>Gunneridae</taxon>
        <taxon>Pentapetalae</taxon>
        <taxon>rosids</taxon>
        <taxon>fabids</taxon>
        <taxon>Rosales</taxon>
        <taxon>Rosaceae</taxon>
        <taxon>Rosoideae</taxon>
        <taxon>Rosoideae incertae sedis</taxon>
        <taxon>Rosa</taxon>
    </lineage>
</organism>
<dbReference type="InterPro" id="IPR045050">
    <property type="entry name" value="Synaptotagmin_plant"/>
</dbReference>
<keyword evidence="5" id="KW-0472">Membrane</keyword>
<gene>
    <name evidence="8" type="ORF">RchiOBHm_Chr7g0191281</name>
</gene>
<name>A0A2P6P5B1_ROSCH</name>
<dbReference type="GO" id="GO:0006869">
    <property type="term" value="P:lipid transport"/>
    <property type="evidence" value="ECO:0007669"/>
    <property type="project" value="UniProtKB-KW"/>
</dbReference>
<evidence type="ECO:0000259" key="6">
    <source>
        <dbReference type="PROSITE" id="PS50004"/>
    </source>
</evidence>
<dbReference type="Gramene" id="PRQ17092">
    <property type="protein sequence ID" value="PRQ17092"/>
    <property type="gene ID" value="RchiOBHm_Chr7g0191281"/>
</dbReference>
<accession>A0A2P6P5B1</accession>
<evidence type="ECO:0000256" key="4">
    <source>
        <dbReference type="ARBA" id="ARBA00023121"/>
    </source>
</evidence>
<evidence type="ECO:0000259" key="7">
    <source>
        <dbReference type="PROSITE" id="PS51847"/>
    </source>
</evidence>
<dbReference type="PROSITE" id="PS50004">
    <property type="entry name" value="C2"/>
    <property type="match status" value="1"/>
</dbReference>
<evidence type="ECO:0000313" key="9">
    <source>
        <dbReference type="Proteomes" id="UP000238479"/>
    </source>
</evidence>
<reference evidence="8 9" key="1">
    <citation type="journal article" date="2018" name="Nat. Genet.">
        <title>The Rosa genome provides new insights in the design of modern roses.</title>
        <authorList>
            <person name="Bendahmane M."/>
        </authorList>
    </citation>
    <scope>NUCLEOTIDE SEQUENCE [LARGE SCALE GENOMIC DNA]</scope>
    <source>
        <strain evidence="9">cv. Old Blush</strain>
    </source>
</reference>
<dbReference type="InterPro" id="IPR031468">
    <property type="entry name" value="SMP_LBD"/>
</dbReference>
<dbReference type="CDD" id="cd00030">
    <property type="entry name" value="C2"/>
    <property type="match status" value="1"/>
</dbReference>
<proteinExistence type="predicted"/>
<comment type="caution">
    <text evidence="8">The sequence shown here is derived from an EMBL/GenBank/DDBJ whole genome shotgun (WGS) entry which is preliminary data.</text>
</comment>